<comment type="similarity">
    <text evidence="1">Belongs to the methyltransferase superfamily. METL family.</text>
</comment>
<evidence type="ECO:0000256" key="3">
    <source>
        <dbReference type="ARBA" id="ARBA00022679"/>
    </source>
</evidence>
<comment type="caution">
    <text evidence="5">The sequence shown here is derived from an EMBL/GenBank/DDBJ whole genome shotgun (WGS) entry which is preliminary data.</text>
</comment>
<dbReference type="InterPro" id="IPR013217">
    <property type="entry name" value="Methyltransf_12"/>
</dbReference>
<dbReference type="GO" id="GO:0008757">
    <property type="term" value="F:S-adenosylmethionine-dependent methyltransferase activity"/>
    <property type="evidence" value="ECO:0007669"/>
    <property type="project" value="UniProtKB-ARBA"/>
</dbReference>
<name>S8E8Q5_9LAMI</name>
<dbReference type="GO" id="GO:0032259">
    <property type="term" value="P:methylation"/>
    <property type="evidence" value="ECO:0007669"/>
    <property type="project" value="UniProtKB-KW"/>
</dbReference>
<dbReference type="PANTHER" id="PTHR22809:SF5">
    <property type="entry name" value="TRNA N(3)-METHYLCYTIDINE METHYLTRANSFERASE METTL6"/>
    <property type="match status" value="1"/>
</dbReference>
<dbReference type="Pfam" id="PF08242">
    <property type="entry name" value="Methyltransf_12"/>
    <property type="match status" value="1"/>
</dbReference>
<reference evidence="5 6" key="1">
    <citation type="journal article" date="2013" name="BMC Genomics">
        <title>The miniature genome of a carnivorous plant Genlisea aurea contains a low number of genes and short non-coding sequences.</title>
        <authorList>
            <person name="Leushkin E.V."/>
            <person name="Sutormin R.A."/>
            <person name="Nabieva E.R."/>
            <person name="Penin A.A."/>
            <person name="Kondrashov A.S."/>
            <person name="Logacheva M.D."/>
        </authorList>
    </citation>
    <scope>NUCLEOTIDE SEQUENCE [LARGE SCALE GENOMIC DNA]</scope>
</reference>
<dbReference type="AlphaFoldDB" id="S8E8Q5"/>
<gene>
    <name evidence="5" type="ORF">M569_05940</name>
</gene>
<feature type="non-terminal residue" evidence="5">
    <location>
        <position position="522"/>
    </location>
</feature>
<dbReference type="GO" id="GO:0008173">
    <property type="term" value="F:RNA methyltransferase activity"/>
    <property type="evidence" value="ECO:0007669"/>
    <property type="project" value="UniProtKB-ARBA"/>
</dbReference>
<proteinExistence type="inferred from homology"/>
<organism evidence="5 6">
    <name type="scientific">Genlisea aurea</name>
    <dbReference type="NCBI Taxonomy" id="192259"/>
    <lineage>
        <taxon>Eukaryota</taxon>
        <taxon>Viridiplantae</taxon>
        <taxon>Streptophyta</taxon>
        <taxon>Embryophyta</taxon>
        <taxon>Tracheophyta</taxon>
        <taxon>Spermatophyta</taxon>
        <taxon>Magnoliopsida</taxon>
        <taxon>eudicotyledons</taxon>
        <taxon>Gunneridae</taxon>
        <taxon>Pentapetalae</taxon>
        <taxon>asterids</taxon>
        <taxon>lamiids</taxon>
        <taxon>Lamiales</taxon>
        <taxon>Lentibulariaceae</taxon>
        <taxon>Genlisea</taxon>
    </lineage>
</organism>
<protein>
    <recommendedName>
        <fullName evidence="4">Methyltransferase type 12 domain-containing protein</fullName>
    </recommendedName>
</protein>
<sequence>QPAIKLYSSSDDQVSAFWIEKFENDASKYWDIFYKHHQDKFFKDRHYLRKEWGHYLSLFDDVHQVGCGAGNTTFPLLAAYPNLFVYACDFSPRAVNLVKMHKEFTEDRVHAFICDLTIDDLCLNIPASSVDIVTMIFVLSAVSPDKMPMVLQNIRKVLKPNGIILFRDYATGDLAQERFKGKERKISDNFYVRGDGTRAFYFSDEFLKDLFLENGFIMTEHLLYCKKVENRLKNLVMNRRWVQAVFQTAEAGSIDDKCEADQQTDCADESEIVLSEGMAAEMFGFSSSNEEIVEASVGNFDFKIKVLSKEYQHTCPSTGLMLWESARLMASTLASNQAAVSRKRVLELGCGCSGICSMIAAAASADIVVATDGDQKALDFLMENINSNLRSPFLDRLHVQRLKWGDEDDTEAVRKLNDDDGFDIIIGTDVVYNHDSIQPLFATARGLISEEEEEEAALILCHVYRGVDEASIVSAASANGFRLVQKWGRSSEEWRIGKWFLTEELQRQVQATALNVLYFSIA</sequence>
<dbReference type="SUPFAM" id="SSF53335">
    <property type="entry name" value="S-adenosyl-L-methionine-dependent methyltransferases"/>
    <property type="match status" value="2"/>
</dbReference>
<dbReference type="PANTHER" id="PTHR22809">
    <property type="entry name" value="METHYLTRANSFERASE-RELATED"/>
    <property type="match status" value="1"/>
</dbReference>
<feature type="domain" description="Methyltransferase type 12" evidence="4">
    <location>
        <begin position="65"/>
        <end position="164"/>
    </location>
</feature>
<evidence type="ECO:0000256" key="1">
    <source>
        <dbReference type="ARBA" id="ARBA00009725"/>
    </source>
</evidence>
<evidence type="ECO:0000313" key="5">
    <source>
        <dbReference type="EMBL" id="EPS68827.1"/>
    </source>
</evidence>
<accession>S8E8Q5</accession>
<dbReference type="CDD" id="cd02440">
    <property type="entry name" value="AdoMet_MTases"/>
    <property type="match status" value="1"/>
</dbReference>
<evidence type="ECO:0000313" key="6">
    <source>
        <dbReference type="Proteomes" id="UP000015453"/>
    </source>
</evidence>
<keyword evidence="6" id="KW-1185">Reference proteome</keyword>
<dbReference type="InterPro" id="IPR026113">
    <property type="entry name" value="METTL2/6/8-like"/>
</dbReference>
<evidence type="ECO:0000259" key="4">
    <source>
        <dbReference type="Pfam" id="PF08242"/>
    </source>
</evidence>
<feature type="non-terminal residue" evidence="5">
    <location>
        <position position="1"/>
    </location>
</feature>
<keyword evidence="2" id="KW-0489">Methyltransferase</keyword>
<dbReference type="Pfam" id="PF10294">
    <property type="entry name" value="Methyltransf_16"/>
    <property type="match status" value="1"/>
</dbReference>
<dbReference type="InterPro" id="IPR019410">
    <property type="entry name" value="Methyltransf_16"/>
</dbReference>
<dbReference type="EMBL" id="AUSU01002422">
    <property type="protein sequence ID" value="EPS68827.1"/>
    <property type="molecule type" value="Genomic_DNA"/>
</dbReference>
<keyword evidence="3" id="KW-0808">Transferase</keyword>
<dbReference type="Gene3D" id="3.40.50.150">
    <property type="entry name" value="Vaccinia Virus protein VP39"/>
    <property type="match status" value="2"/>
</dbReference>
<dbReference type="Proteomes" id="UP000015453">
    <property type="component" value="Unassembled WGS sequence"/>
</dbReference>
<dbReference type="OrthoDB" id="417697at2759"/>
<evidence type="ECO:0000256" key="2">
    <source>
        <dbReference type="ARBA" id="ARBA00022603"/>
    </source>
</evidence>
<dbReference type="InterPro" id="IPR029063">
    <property type="entry name" value="SAM-dependent_MTases_sf"/>
</dbReference>